<dbReference type="VEuPathDB" id="VectorBase:AATE012687"/>
<reference evidence="1" key="1">
    <citation type="submission" date="2022-08" db="UniProtKB">
        <authorList>
            <consortium name="EnsemblMetazoa"/>
        </authorList>
    </citation>
    <scope>IDENTIFICATION</scope>
    <source>
        <strain evidence="1">EBRO</strain>
    </source>
</reference>
<dbReference type="InterPro" id="IPR013783">
    <property type="entry name" value="Ig-like_fold"/>
</dbReference>
<dbReference type="Gene3D" id="2.60.40.10">
    <property type="entry name" value="Immunoglobulins"/>
    <property type="match status" value="1"/>
</dbReference>
<dbReference type="PROSITE" id="PS50835">
    <property type="entry name" value="IG_LIKE"/>
    <property type="match status" value="1"/>
</dbReference>
<name>A0A182J787_ANOAO</name>
<proteinExistence type="predicted"/>
<dbReference type="STRING" id="41427.A0A182J787"/>
<sequence>MGIFTGLDRLLCLKVRLTTTVLVLQALTLARSLQLTEISVPEVVDVRETVTLACSYDMGTHKLNSVKWYKDEREFFRYSPMMPKNLMYFEVDGVTVLQNSSAQICNQFLCSIQLHKLNIRSSGSYRCEISGDAPEFKLAHGVGNMTVAGNFGRTTETVSVWQTVPRSGATDCCSRSFPGAKGTNAWHSNRRN</sequence>
<dbReference type="PANTHER" id="PTHR21261">
    <property type="entry name" value="BEAT PROTEIN"/>
    <property type="match status" value="1"/>
</dbReference>
<dbReference type="PANTHER" id="PTHR21261:SF5">
    <property type="entry name" value="BEATEN PATH VA, ISOFORM A-RELATED"/>
    <property type="match status" value="1"/>
</dbReference>
<dbReference type="EnsemblMetazoa" id="AATE012687-RA">
    <property type="protein sequence ID" value="AATE012687-PA.1"/>
    <property type="gene ID" value="AATE012687"/>
</dbReference>
<evidence type="ECO:0000313" key="1">
    <source>
        <dbReference type="EnsemblMetazoa" id="AATE012687-PA.1"/>
    </source>
</evidence>
<dbReference type="AlphaFoldDB" id="A0A182J787"/>
<dbReference type="FunFam" id="2.60.40.10:FF:000437">
    <property type="entry name" value="Beat-IIIc, isoform A"/>
    <property type="match status" value="1"/>
</dbReference>
<organism evidence="1">
    <name type="scientific">Anopheles atroparvus</name>
    <name type="common">European mosquito</name>
    <dbReference type="NCBI Taxonomy" id="41427"/>
    <lineage>
        <taxon>Eukaryota</taxon>
        <taxon>Metazoa</taxon>
        <taxon>Ecdysozoa</taxon>
        <taxon>Arthropoda</taxon>
        <taxon>Hexapoda</taxon>
        <taxon>Insecta</taxon>
        <taxon>Pterygota</taxon>
        <taxon>Neoptera</taxon>
        <taxon>Endopterygota</taxon>
        <taxon>Diptera</taxon>
        <taxon>Nematocera</taxon>
        <taxon>Culicoidea</taxon>
        <taxon>Culicidae</taxon>
        <taxon>Anophelinae</taxon>
        <taxon>Anopheles</taxon>
    </lineage>
</organism>
<dbReference type="InterPro" id="IPR007110">
    <property type="entry name" value="Ig-like_dom"/>
</dbReference>
<dbReference type="InterPro" id="IPR036179">
    <property type="entry name" value="Ig-like_dom_sf"/>
</dbReference>
<accession>A0A182J787</accession>
<dbReference type="SUPFAM" id="SSF48726">
    <property type="entry name" value="Immunoglobulin"/>
    <property type="match status" value="1"/>
</dbReference>
<protein>
    <submittedName>
        <fullName evidence="1">Ig-like domain-containing protein</fullName>
    </submittedName>
</protein>